<dbReference type="FunFam" id="1.10.510.10:FF:000624">
    <property type="entry name" value="Mitogen-activated protein kinase"/>
    <property type="match status" value="1"/>
</dbReference>
<dbReference type="Gene3D" id="1.10.510.10">
    <property type="entry name" value="Transferase(Phosphotransferase) domain 1"/>
    <property type="match status" value="1"/>
</dbReference>
<name>A0A0M0K7X3_9EUKA</name>
<evidence type="ECO:0000313" key="7">
    <source>
        <dbReference type="EMBL" id="KOO34930.1"/>
    </source>
</evidence>
<keyword evidence="4 7" id="KW-0418">Kinase</keyword>
<dbReference type="SMART" id="SM00220">
    <property type="entry name" value="S_TKc"/>
    <property type="match status" value="1"/>
</dbReference>
<sequence>MLVVKKISDAFICAADAQRCFREVAFQKAANHPNLLPLLAVSVSATDLYLLCPPMAMDLQGALRHNLLPHARQKRCVLYQLSCALAYMHASGALHRDLKPANVLLDLDGHLRLCDFGLCRSTPTPDEAALATPRAPLDASNAAEVDGSQSVSVGSRWYRAPEVLLGASVYGASADMWSFGCIVAEVLSGKTLLLGSSSLGQLAKILEVTGGRPEAAELAADLNLPEERARAALAALPITLAPTRLSKLLPRVPADGIDLVNSLLRRRPTERASFDAVIRHSYLVPFITEDEGPRRAYAAASVGTADRFIAPLDDRRQFAPRTYREYFEQHLAETLEAYHEAPPPAAAPSEADMGC</sequence>
<dbReference type="AlphaFoldDB" id="A0A0M0K7X3"/>
<evidence type="ECO:0000256" key="1">
    <source>
        <dbReference type="ARBA" id="ARBA00022527"/>
    </source>
</evidence>
<proteinExistence type="predicted"/>
<dbReference type="Proteomes" id="UP000037460">
    <property type="component" value="Unassembled WGS sequence"/>
</dbReference>
<dbReference type="Gene3D" id="3.30.200.20">
    <property type="entry name" value="Phosphorylase Kinase, domain 1"/>
    <property type="match status" value="1"/>
</dbReference>
<dbReference type="EMBL" id="JWZX01001041">
    <property type="protein sequence ID" value="KOO34930.1"/>
    <property type="molecule type" value="Genomic_DNA"/>
</dbReference>
<dbReference type="SUPFAM" id="SSF56112">
    <property type="entry name" value="Protein kinase-like (PK-like)"/>
    <property type="match status" value="1"/>
</dbReference>
<keyword evidence="5" id="KW-0067">ATP-binding</keyword>
<dbReference type="InterPro" id="IPR000719">
    <property type="entry name" value="Prot_kinase_dom"/>
</dbReference>
<evidence type="ECO:0000259" key="6">
    <source>
        <dbReference type="PROSITE" id="PS50011"/>
    </source>
</evidence>
<evidence type="ECO:0000256" key="5">
    <source>
        <dbReference type="ARBA" id="ARBA00022840"/>
    </source>
</evidence>
<keyword evidence="1" id="KW-0723">Serine/threonine-protein kinase</keyword>
<gene>
    <name evidence="7" type="ORF">Ctob_011619</name>
</gene>
<evidence type="ECO:0000256" key="4">
    <source>
        <dbReference type="ARBA" id="ARBA00022777"/>
    </source>
</evidence>
<evidence type="ECO:0000256" key="3">
    <source>
        <dbReference type="ARBA" id="ARBA00022741"/>
    </source>
</evidence>
<dbReference type="PANTHER" id="PTHR24055">
    <property type="entry name" value="MITOGEN-ACTIVATED PROTEIN KINASE"/>
    <property type="match status" value="1"/>
</dbReference>
<reference evidence="8" key="1">
    <citation type="journal article" date="2015" name="PLoS Genet.">
        <title>Genome Sequence and Transcriptome Analyses of Chrysochromulina tobin: Metabolic Tools for Enhanced Algal Fitness in the Prominent Order Prymnesiales (Haptophyceae).</title>
        <authorList>
            <person name="Hovde B.T."/>
            <person name="Deodato C.R."/>
            <person name="Hunsperger H.M."/>
            <person name="Ryken S.A."/>
            <person name="Yost W."/>
            <person name="Jha R.K."/>
            <person name="Patterson J."/>
            <person name="Monnat R.J. Jr."/>
            <person name="Barlow S.B."/>
            <person name="Starkenburg S.R."/>
            <person name="Cattolico R.A."/>
        </authorList>
    </citation>
    <scope>NUCLEOTIDE SEQUENCE</scope>
    <source>
        <strain evidence="8">CCMP291</strain>
    </source>
</reference>
<evidence type="ECO:0000256" key="2">
    <source>
        <dbReference type="ARBA" id="ARBA00022679"/>
    </source>
</evidence>
<dbReference type="InterPro" id="IPR050117">
    <property type="entry name" value="MAPK"/>
</dbReference>
<comment type="caution">
    <text evidence="7">The sequence shown here is derived from an EMBL/GenBank/DDBJ whole genome shotgun (WGS) entry which is preliminary data.</text>
</comment>
<feature type="domain" description="Protein kinase" evidence="6">
    <location>
        <begin position="1"/>
        <end position="283"/>
    </location>
</feature>
<accession>A0A0M0K7X3</accession>
<dbReference type="PROSITE" id="PS50011">
    <property type="entry name" value="PROTEIN_KINASE_DOM"/>
    <property type="match status" value="1"/>
</dbReference>
<dbReference type="GO" id="GO:0005524">
    <property type="term" value="F:ATP binding"/>
    <property type="evidence" value="ECO:0007669"/>
    <property type="project" value="UniProtKB-KW"/>
</dbReference>
<dbReference type="GO" id="GO:0004674">
    <property type="term" value="F:protein serine/threonine kinase activity"/>
    <property type="evidence" value="ECO:0007669"/>
    <property type="project" value="UniProtKB-KW"/>
</dbReference>
<keyword evidence="3" id="KW-0547">Nucleotide-binding</keyword>
<dbReference type="InterPro" id="IPR011009">
    <property type="entry name" value="Kinase-like_dom_sf"/>
</dbReference>
<organism evidence="7 8">
    <name type="scientific">Chrysochromulina tobinii</name>
    <dbReference type="NCBI Taxonomy" id="1460289"/>
    <lineage>
        <taxon>Eukaryota</taxon>
        <taxon>Haptista</taxon>
        <taxon>Haptophyta</taxon>
        <taxon>Prymnesiophyceae</taxon>
        <taxon>Prymnesiales</taxon>
        <taxon>Chrysochromulinaceae</taxon>
        <taxon>Chrysochromulina</taxon>
    </lineage>
</organism>
<dbReference type="Pfam" id="PF00069">
    <property type="entry name" value="Pkinase"/>
    <property type="match status" value="1"/>
</dbReference>
<keyword evidence="2" id="KW-0808">Transferase</keyword>
<protein>
    <submittedName>
        <fullName evidence="7">Mitogen-activated protein kinase</fullName>
    </submittedName>
</protein>
<evidence type="ECO:0000313" key="8">
    <source>
        <dbReference type="Proteomes" id="UP000037460"/>
    </source>
</evidence>
<keyword evidence="8" id="KW-1185">Reference proteome</keyword>